<evidence type="ECO:0000313" key="6">
    <source>
        <dbReference type="Proteomes" id="UP000278351"/>
    </source>
</evidence>
<name>A0A3N4Q023_9BACT</name>
<comment type="subcellular location">
    <subcellularLocation>
        <location evidence="1">Cell outer membrane</location>
    </subcellularLocation>
</comment>
<dbReference type="InterPro" id="IPR012910">
    <property type="entry name" value="Plug_dom"/>
</dbReference>
<dbReference type="GO" id="GO:0009279">
    <property type="term" value="C:cell outer membrane"/>
    <property type="evidence" value="ECO:0007669"/>
    <property type="project" value="UniProtKB-SubCell"/>
</dbReference>
<proteinExistence type="predicted"/>
<protein>
    <submittedName>
        <fullName evidence="5">SusC/RagA family TonB-linked outer membrane protein</fullName>
    </submittedName>
</protein>
<dbReference type="SUPFAM" id="SSF56935">
    <property type="entry name" value="Porins"/>
    <property type="match status" value="1"/>
</dbReference>
<evidence type="ECO:0000313" key="5">
    <source>
        <dbReference type="EMBL" id="RPE12519.1"/>
    </source>
</evidence>
<dbReference type="InterPro" id="IPR023996">
    <property type="entry name" value="TonB-dep_OMP_SusC/RagA"/>
</dbReference>
<dbReference type="Gene3D" id="2.170.130.10">
    <property type="entry name" value="TonB-dependent receptor, plug domain"/>
    <property type="match status" value="1"/>
</dbReference>
<dbReference type="Gene3D" id="2.40.170.20">
    <property type="entry name" value="TonB-dependent receptor, beta-barrel domain"/>
    <property type="match status" value="1"/>
</dbReference>
<evidence type="ECO:0000259" key="4">
    <source>
        <dbReference type="Pfam" id="PF07715"/>
    </source>
</evidence>
<keyword evidence="2" id="KW-0472">Membrane</keyword>
<dbReference type="EMBL" id="RPDH01000001">
    <property type="protein sequence ID" value="RPE12519.1"/>
    <property type="molecule type" value="Genomic_DNA"/>
</dbReference>
<dbReference type="AlphaFoldDB" id="A0A3N4Q023"/>
<dbReference type="Pfam" id="PF07715">
    <property type="entry name" value="Plug"/>
    <property type="match status" value="1"/>
</dbReference>
<feature type="domain" description="TonB-dependent receptor plug" evidence="4">
    <location>
        <begin position="92"/>
        <end position="208"/>
    </location>
</feature>
<reference evidence="5 6" key="1">
    <citation type="submission" date="2018-11" db="EMBL/GenBank/DDBJ databases">
        <title>Chitinophaga lutea sp.nov., isolate from arsenic contaminated soil.</title>
        <authorList>
            <person name="Zong Y."/>
        </authorList>
    </citation>
    <scope>NUCLEOTIDE SEQUENCE [LARGE SCALE GENOMIC DNA]</scope>
    <source>
        <strain evidence="5 6">ZY74</strain>
    </source>
</reference>
<evidence type="ECO:0000256" key="1">
    <source>
        <dbReference type="ARBA" id="ARBA00004442"/>
    </source>
</evidence>
<evidence type="ECO:0000256" key="2">
    <source>
        <dbReference type="ARBA" id="ARBA00023136"/>
    </source>
</evidence>
<comment type="caution">
    <text evidence="5">The sequence shown here is derived from an EMBL/GenBank/DDBJ whole genome shotgun (WGS) entry which is preliminary data.</text>
</comment>
<evidence type="ECO:0000256" key="3">
    <source>
        <dbReference type="ARBA" id="ARBA00023237"/>
    </source>
</evidence>
<dbReference type="InterPro" id="IPR036942">
    <property type="entry name" value="Beta-barrel_TonB_sf"/>
</dbReference>
<sequence>MPGATAPALTFKTFWHTMKDKHSMRWPGVGGRVSFSLLAALSLLHTANRAYAQEAVKPDAPAIEISHHNDDGRYGRLLRTTDTLPVKKTALVPFVNLQQMVKGNLRGVYAQESTGEPGTEQFMFIRGLSNPLLQRKDVYQVQPTVYLNGIPLLQDNTLVFDVQPYDFTRLGPGINLLSIINPDNIREIQVGKDAATAAIFGPRGANGVINIITKNAVSGKRKISINSYYGLAMHDPVFTTNAQYENGFRRQFYLKYATAADSLSYPAYLRDSSNMLYYGPANWSDAYYQNATVHNINASISGGTERANFRFYGDKTQSNGIAGDSRMDKYNASFLVNMAPLPWLMASTMINASRMDRVPVKTLRSRFAEAAYIPDVTAPLTPGLDGYNKYLYSFNKSFDKNHMNSVQGIFALSAKFQRLKITSRLLYDYNESLRDIFWHSSLMDGNNYISNYFGNNQRVGIENSAGYSFQLGGEKWLDVEAGQSFQSELYRYEYSRGYKGPSDRVKMNIVEPNSQSENYLNPLSYGNQLIYRFLDGQKHRLFSLYGNFTYRHHDLFSVNVLLRNDGSSYMPAHARWLFTPTVAFDWNLKKQLAADNGRINAWKLRASWGRMGRLLTDDRYAVGPQYKVDLGWTGHENAASYNAFPGISRPYSSGWVGNDIAWGYTDIANLGTDLAVYNNRLRLSLDVYSKNDKNMLLPMPVVAETGYKFAYRNGLDVNNKGIELMAAADVIKKGPWQWTPSLQVSYNRNSLKALPGGASQFVSGNRKLVVGEAIDRFWVLENNGIYATDADVPKNPAKDAPVTYKGIAFKGGDPAWRDNNGDYTINDDDKVLKGNFMPPVTGGFGSNLQYGHLNVEFNLYFALGQKAVNEEAAARYDFINREGTYDINSVKEITFWEKPKDMKAYPVYNPWSQVIPYRLDQDLFLEDASFLKLRSVTIGYDVAGTAWLKKKKAGITRCYFYVSGTNLLTITKYTGRDPELTTYNGYDNGFAMPIPKTVIVGLKLDL</sequence>
<keyword evidence="6" id="KW-1185">Reference proteome</keyword>
<gene>
    <name evidence="5" type="ORF">EGT74_02905</name>
</gene>
<dbReference type="NCBIfam" id="TIGR04056">
    <property type="entry name" value="OMP_RagA_SusC"/>
    <property type="match status" value="1"/>
</dbReference>
<accession>A0A3N4Q023</accession>
<keyword evidence="3" id="KW-0998">Cell outer membrane</keyword>
<dbReference type="InterPro" id="IPR037066">
    <property type="entry name" value="Plug_dom_sf"/>
</dbReference>
<organism evidence="5 6">
    <name type="scientific">Chitinophaga lutea</name>
    <dbReference type="NCBI Taxonomy" id="2488634"/>
    <lineage>
        <taxon>Bacteria</taxon>
        <taxon>Pseudomonadati</taxon>
        <taxon>Bacteroidota</taxon>
        <taxon>Chitinophagia</taxon>
        <taxon>Chitinophagales</taxon>
        <taxon>Chitinophagaceae</taxon>
        <taxon>Chitinophaga</taxon>
    </lineage>
</organism>
<dbReference type="Proteomes" id="UP000278351">
    <property type="component" value="Unassembled WGS sequence"/>
</dbReference>